<sequence length="87" mass="10090">MFSHEFIWIFLFLYPKNHEAYSLVHCIPHHVFFLFNNFNYSDFPISSSCSCFHLFLSSFSLFSSNPPSALSIIPSCTLTCKLLKELS</sequence>
<keyword evidence="2" id="KW-1185">Reference proteome</keyword>
<evidence type="ECO:0000313" key="1">
    <source>
        <dbReference type="EMBL" id="MPC35225.1"/>
    </source>
</evidence>
<organism evidence="1 2">
    <name type="scientific">Portunus trituberculatus</name>
    <name type="common">Swimming crab</name>
    <name type="synonym">Neptunus trituberculatus</name>
    <dbReference type="NCBI Taxonomy" id="210409"/>
    <lineage>
        <taxon>Eukaryota</taxon>
        <taxon>Metazoa</taxon>
        <taxon>Ecdysozoa</taxon>
        <taxon>Arthropoda</taxon>
        <taxon>Crustacea</taxon>
        <taxon>Multicrustacea</taxon>
        <taxon>Malacostraca</taxon>
        <taxon>Eumalacostraca</taxon>
        <taxon>Eucarida</taxon>
        <taxon>Decapoda</taxon>
        <taxon>Pleocyemata</taxon>
        <taxon>Brachyura</taxon>
        <taxon>Eubrachyura</taxon>
        <taxon>Portunoidea</taxon>
        <taxon>Portunidae</taxon>
        <taxon>Portuninae</taxon>
        <taxon>Portunus</taxon>
    </lineage>
</organism>
<accession>A0A5B7EPA5</accession>
<name>A0A5B7EPA5_PORTR</name>
<protein>
    <submittedName>
        <fullName evidence="1">Uncharacterized protein</fullName>
    </submittedName>
</protein>
<gene>
    <name evidence="1" type="ORF">E2C01_028642</name>
</gene>
<dbReference type="AlphaFoldDB" id="A0A5B7EPA5"/>
<dbReference type="EMBL" id="VSRR010003226">
    <property type="protein sequence ID" value="MPC35225.1"/>
    <property type="molecule type" value="Genomic_DNA"/>
</dbReference>
<dbReference type="Proteomes" id="UP000324222">
    <property type="component" value="Unassembled WGS sequence"/>
</dbReference>
<proteinExistence type="predicted"/>
<reference evidence="1 2" key="1">
    <citation type="submission" date="2019-05" db="EMBL/GenBank/DDBJ databases">
        <title>Another draft genome of Portunus trituberculatus and its Hox gene families provides insights of decapod evolution.</title>
        <authorList>
            <person name="Jeong J.-H."/>
            <person name="Song I."/>
            <person name="Kim S."/>
            <person name="Choi T."/>
            <person name="Kim D."/>
            <person name="Ryu S."/>
            <person name="Kim W."/>
        </authorList>
    </citation>
    <scope>NUCLEOTIDE SEQUENCE [LARGE SCALE GENOMIC DNA]</scope>
    <source>
        <tissue evidence="1">Muscle</tissue>
    </source>
</reference>
<comment type="caution">
    <text evidence="1">The sequence shown here is derived from an EMBL/GenBank/DDBJ whole genome shotgun (WGS) entry which is preliminary data.</text>
</comment>
<evidence type="ECO:0000313" key="2">
    <source>
        <dbReference type="Proteomes" id="UP000324222"/>
    </source>
</evidence>